<dbReference type="PANTHER" id="PTHR22730">
    <property type="entry name" value="PROMININ PROM PROTEIN"/>
    <property type="match status" value="1"/>
</dbReference>
<evidence type="ECO:0000313" key="8">
    <source>
        <dbReference type="Proteomes" id="UP000887565"/>
    </source>
</evidence>
<name>A0A915HUN4_ROMCU</name>
<proteinExistence type="inferred from homology"/>
<dbReference type="InterPro" id="IPR008795">
    <property type="entry name" value="Prominin"/>
</dbReference>
<evidence type="ECO:0000256" key="1">
    <source>
        <dbReference type="ARBA" id="ARBA00004141"/>
    </source>
</evidence>
<accession>A0A915HUN4</accession>
<protein>
    <submittedName>
        <fullName evidence="9">Uncharacterized protein</fullName>
    </submittedName>
</protein>
<reference evidence="9" key="1">
    <citation type="submission" date="2022-11" db="UniProtKB">
        <authorList>
            <consortium name="WormBaseParasite"/>
        </authorList>
    </citation>
    <scope>IDENTIFICATION</scope>
</reference>
<comment type="subcellular location">
    <subcellularLocation>
        <location evidence="1">Membrane</location>
        <topology evidence="1">Multi-pass membrane protein</topology>
    </subcellularLocation>
</comment>
<dbReference type="WBParaSite" id="nRc.2.0.1.t05122-RA">
    <property type="protein sequence ID" value="nRc.2.0.1.t05122-RA"/>
    <property type="gene ID" value="nRc.2.0.1.g05122"/>
</dbReference>
<comment type="similarity">
    <text evidence="2">Belongs to the prominin family.</text>
</comment>
<dbReference type="AlphaFoldDB" id="A0A915HUN4"/>
<evidence type="ECO:0000256" key="2">
    <source>
        <dbReference type="ARBA" id="ARBA00006058"/>
    </source>
</evidence>
<keyword evidence="3 7" id="KW-0812">Transmembrane</keyword>
<evidence type="ECO:0000256" key="6">
    <source>
        <dbReference type="ARBA" id="ARBA00023180"/>
    </source>
</evidence>
<feature type="transmembrane region" description="Helical" evidence="7">
    <location>
        <begin position="62"/>
        <end position="80"/>
    </location>
</feature>
<evidence type="ECO:0000256" key="5">
    <source>
        <dbReference type="ARBA" id="ARBA00023136"/>
    </source>
</evidence>
<dbReference type="Proteomes" id="UP000887565">
    <property type="component" value="Unplaced"/>
</dbReference>
<feature type="transmembrane region" description="Helical" evidence="7">
    <location>
        <begin position="6"/>
        <end position="30"/>
    </location>
</feature>
<keyword evidence="5 7" id="KW-0472">Membrane</keyword>
<organism evidence="8 9">
    <name type="scientific">Romanomermis culicivorax</name>
    <name type="common">Nematode worm</name>
    <dbReference type="NCBI Taxonomy" id="13658"/>
    <lineage>
        <taxon>Eukaryota</taxon>
        <taxon>Metazoa</taxon>
        <taxon>Ecdysozoa</taxon>
        <taxon>Nematoda</taxon>
        <taxon>Enoplea</taxon>
        <taxon>Dorylaimia</taxon>
        <taxon>Mermithida</taxon>
        <taxon>Mermithoidea</taxon>
        <taxon>Mermithidae</taxon>
        <taxon>Romanomermis</taxon>
    </lineage>
</organism>
<evidence type="ECO:0000256" key="3">
    <source>
        <dbReference type="ARBA" id="ARBA00022692"/>
    </source>
</evidence>
<evidence type="ECO:0000313" key="9">
    <source>
        <dbReference type="WBParaSite" id="nRc.2.0.1.t05122-RA"/>
    </source>
</evidence>
<keyword evidence="8" id="KW-1185">Reference proteome</keyword>
<evidence type="ECO:0000256" key="4">
    <source>
        <dbReference type="ARBA" id="ARBA00022989"/>
    </source>
</evidence>
<keyword evidence="6" id="KW-0325">Glycoprotein</keyword>
<evidence type="ECO:0000256" key="7">
    <source>
        <dbReference type="SAM" id="Phobius"/>
    </source>
</evidence>
<dbReference type="Pfam" id="PF05478">
    <property type="entry name" value="Prominin"/>
    <property type="match status" value="1"/>
</dbReference>
<dbReference type="GO" id="GO:0016020">
    <property type="term" value="C:membrane"/>
    <property type="evidence" value="ECO:0007669"/>
    <property type="project" value="UniProtKB-SubCell"/>
</dbReference>
<sequence length="284" mass="32820">MNYERGFIVVIVSFGLLTSIFGFLYFFRLLCCRSRRRRRSEEKFANSNGEPEACRRYCSNSVLFLLVVLICSLIACAFMYNHRAHESIATLGNIAEKSVDDLEDYKLNTLKETKIALINNFQELKQRINHQLDDSVDDFISFTFSALKSTLFSNLSNFTSELELLNNIMKKMIMNLNESGVEIEQLESNITEVESWLLYRLNICLNNPETNEQSECKKALTSVRQYADSTRGSATDFKKQIEKQGRFLRTLLWSLDAATISRNISENLNQFRSKIKSELTEGRK</sequence>
<keyword evidence="4 7" id="KW-1133">Transmembrane helix</keyword>
<dbReference type="PANTHER" id="PTHR22730:SF1">
    <property type="entry name" value="PROMININ-LIKE PROTEIN"/>
    <property type="match status" value="1"/>
</dbReference>